<feature type="compositionally biased region" description="Acidic residues" evidence="8">
    <location>
        <begin position="832"/>
        <end position="847"/>
    </location>
</feature>
<feature type="compositionally biased region" description="Low complexity" evidence="8">
    <location>
        <begin position="673"/>
        <end position="682"/>
    </location>
</feature>
<feature type="domain" description="Atg29 N-terminal" evidence="9">
    <location>
        <begin position="6"/>
        <end position="59"/>
    </location>
</feature>
<feature type="compositionally biased region" description="Basic residues" evidence="8">
    <location>
        <begin position="234"/>
        <end position="245"/>
    </location>
</feature>
<feature type="region of interest" description="Disordered" evidence="8">
    <location>
        <begin position="832"/>
        <end position="858"/>
    </location>
</feature>
<dbReference type="AlphaFoldDB" id="A0A6A5T5C2"/>
<evidence type="ECO:0000256" key="8">
    <source>
        <dbReference type="SAM" id="MobiDB-lite"/>
    </source>
</evidence>
<dbReference type="GO" id="GO:0000407">
    <property type="term" value="C:phagophore assembly site"/>
    <property type="evidence" value="ECO:0007669"/>
    <property type="project" value="UniProtKB-SubCell"/>
</dbReference>
<dbReference type="InterPro" id="IPR040666">
    <property type="entry name" value="Atg29_N"/>
</dbReference>
<evidence type="ECO:0000256" key="2">
    <source>
        <dbReference type="ARBA" id="ARBA00010082"/>
    </source>
</evidence>
<dbReference type="GO" id="GO:0000045">
    <property type="term" value="P:autophagosome assembly"/>
    <property type="evidence" value="ECO:0007669"/>
    <property type="project" value="InterPro"/>
</dbReference>
<feature type="region of interest" description="Disordered" evidence="8">
    <location>
        <begin position="660"/>
        <end position="688"/>
    </location>
</feature>
<comment type="subcellular location">
    <subcellularLocation>
        <location evidence="1">Preautophagosomal structure</location>
    </subcellularLocation>
</comment>
<keyword evidence="6" id="KW-0072">Autophagy</keyword>
<feature type="compositionally biased region" description="Polar residues" evidence="8">
    <location>
        <begin position="279"/>
        <end position="296"/>
    </location>
</feature>
<dbReference type="InterPro" id="IPR039362">
    <property type="entry name" value="ATG29_sf"/>
</dbReference>
<dbReference type="PANTHER" id="PTHR40012">
    <property type="entry name" value="AUTOPHAGY-RELATED PROTEIN 29"/>
    <property type="match status" value="1"/>
</dbReference>
<keyword evidence="4" id="KW-0813">Transport</keyword>
<dbReference type="FunFam" id="1.10.10.2570:FF:000001">
    <property type="entry name" value="Autophagy-related protein 29"/>
    <property type="match status" value="1"/>
</dbReference>
<keyword evidence="5" id="KW-0653">Protein transport</keyword>
<evidence type="ECO:0000313" key="11">
    <source>
        <dbReference type="Proteomes" id="UP000800038"/>
    </source>
</evidence>
<organism evidence="10 11">
    <name type="scientific">Clathrospora elynae</name>
    <dbReference type="NCBI Taxonomy" id="706981"/>
    <lineage>
        <taxon>Eukaryota</taxon>
        <taxon>Fungi</taxon>
        <taxon>Dikarya</taxon>
        <taxon>Ascomycota</taxon>
        <taxon>Pezizomycotina</taxon>
        <taxon>Dothideomycetes</taxon>
        <taxon>Pleosporomycetidae</taxon>
        <taxon>Pleosporales</taxon>
        <taxon>Diademaceae</taxon>
        <taxon>Clathrospora</taxon>
    </lineage>
</organism>
<accession>A0A6A5T5C2</accession>
<keyword evidence="11" id="KW-1185">Reference proteome</keyword>
<protein>
    <recommendedName>
        <fullName evidence="3">Autophagy-related protein 29</fullName>
    </recommendedName>
</protein>
<dbReference type="PANTHER" id="PTHR40012:SF1">
    <property type="entry name" value="AUTOPHAGY-RELATED PROTEIN 29"/>
    <property type="match status" value="1"/>
</dbReference>
<feature type="compositionally biased region" description="Acidic residues" evidence="8">
    <location>
        <begin position="252"/>
        <end position="263"/>
    </location>
</feature>
<feature type="compositionally biased region" description="Basic and acidic residues" evidence="8">
    <location>
        <begin position="297"/>
        <end position="310"/>
    </location>
</feature>
<dbReference type="GO" id="GO:0015031">
    <property type="term" value="P:protein transport"/>
    <property type="evidence" value="ECO:0007669"/>
    <property type="project" value="UniProtKB-KW"/>
</dbReference>
<evidence type="ECO:0000313" key="10">
    <source>
        <dbReference type="EMBL" id="KAF1947284.1"/>
    </source>
</evidence>
<dbReference type="InterPro" id="IPR039113">
    <property type="entry name" value="ATG29"/>
</dbReference>
<name>A0A6A5T5C2_9PLEO</name>
<proteinExistence type="inferred from homology"/>
<evidence type="ECO:0000256" key="4">
    <source>
        <dbReference type="ARBA" id="ARBA00022448"/>
    </source>
</evidence>
<dbReference type="Pfam" id="PF18388">
    <property type="entry name" value="ATG29_N"/>
    <property type="match status" value="1"/>
</dbReference>
<gene>
    <name evidence="10" type="ORF">EJ02DRAFT_486052</name>
</gene>
<evidence type="ECO:0000259" key="9">
    <source>
        <dbReference type="Pfam" id="PF18388"/>
    </source>
</evidence>
<feature type="compositionally biased region" description="Polar residues" evidence="8">
    <location>
        <begin position="152"/>
        <end position="182"/>
    </location>
</feature>
<comment type="similarity">
    <text evidence="2">Belongs to the ATG29 family.</text>
</comment>
<evidence type="ECO:0000256" key="7">
    <source>
        <dbReference type="ARBA" id="ARBA00060351"/>
    </source>
</evidence>
<evidence type="ECO:0000256" key="5">
    <source>
        <dbReference type="ARBA" id="ARBA00022927"/>
    </source>
</evidence>
<sequence>MSSVQFTALIRLPFFRGDFEDPPQAQWDAEKDRQLWKVISKSSKTSDLNWVELADKFQVPPTFLLQQAAWLYERHLDHVRNQMKKVSIGNANPSPSPTGGSTLTAVGGVAMRRGGSAGSGAGRAASALSGRPRDSPSLRGGEIITPVPPLSRTPSTNTITQSRTHTQVPGRTLSTRSTQRPNLATRKSHDRPPSSSTPPPNFRNDAPESPDIPDSSSSSSSSLSDTDHPVHRSQLFKRPPRFQQKRPRDLSTFEEGDDAEGIDDSGSHGTSLPFASAARRQSSSIKYAQEAQPRTSGKSEKKASLPDRTKNVAPMRQKSIDQQLQATTETASSMTSSASASDAQAGPASAKSPISPPFNHRAELGRLGSPRGTGLRSRKEGSEGTPSMGSSFSDIDDAGISQSALEEALLSNMQHGRMTCSRNLTVLCIFTTTIHQPHQIHITLSDPSISTKMTQPPPILHISDHTTHPPPTLLYISGANELSLATIYPLIKSLLTHPPCAHRRSPTTWPCQPCEAAFTSLHWTCCAYLLDYFADFYATDTPTMHSVWFYLFDVWQEGASWLPVEEVLDDAVQNRGGVWGTYRAEVFGREVREALLLFQTVMWGRRKEGNSGLGTGESVIYRPSGERHSPVGPYETGPWISGLKPWTQFLCDGSPGVAAPAPASAPAPAPIITSSNTTDTTSAGEQRTHQTTRYIPLPALALLKTHTSRARALLHKHTAQTDPDTLTEALHTFDQNALAFPSKNDAHTYTSLLTGLRTTYTLVNGAPPISRYPGYGDPSMLVEEPDWNLLDECVGVCRGVEAYEAQAGEEEEEMEGMEEDVFDMWTVVESAGAEEEEGGGDEGGGEGEMERNNLAEGFGDMFEDWCGVDEF</sequence>
<dbReference type="Gene3D" id="1.10.10.2570">
    <property type="match status" value="1"/>
</dbReference>
<feature type="compositionally biased region" description="Low complexity" evidence="8">
    <location>
        <begin position="207"/>
        <end position="224"/>
    </location>
</feature>
<dbReference type="EMBL" id="ML975999">
    <property type="protein sequence ID" value="KAF1947284.1"/>
    <property type="molecule type" value="Genomic_DNA"/>
</dbReference>
<comment type="function">
    <text evidence="7">Plays a role in autophagy. Functions at the preautophagosomal structure (PAS) in order to form normal autophagosomes under starvation conditions. Also plays a role in mitophagy and regulation of filamentous growth.</text>
</comment>
<feature type="compositionally biased region" description="Low complexity" evidence="8">
    <location>
        <begin position="326"/>
        <end position="350"/>
    </location>
</feature>
<dbReference type="OrthoDB" id="21072at2759"/>
<evidence type="ECO:0000256" key="1">
    <source>
        <dbReference type="ARBA" id="ARBA00004329"/>
    </source>
</evidence>
<reference evidence="10" key="1">
    <citation type="journal article" date="2020" name="Stud. Mycol.">
        <title>101 Dothideomycetes genomes: a test case for predicting lifestyles and emergence of pathogens.</title>
        <authorList>
            <person name="Haridas S."/>
            <person name="Albert R."/>
            <person name="Binder M."/>
            <person name="Bloem J."/>
            <person name="Labutti K."/>
            <person name="Salamov A."/>
            <person name="Andreopoulos B."/>
            <person name="Baker S."/>
            <person name="Barry K."/>
            <person name="Bills G."/>
            <person name="Bluhm B."/>
            <person name="Cannon C."/>
            <person name="Castanera R."/>
            <person name="Culley D."/>
            <person name="Daum C."/>
            <person name="Ezra D."/>
            <person name="Gonzalez J."/>
            <person name="Henrissat B."/>
            <person name="Kuo A."/>
            <person name="Liang C."/>
            <person name="Lipzen A."/>
            <person name="Lutzoni F."/>
            <person name="Magnuson J."/>
            <person name="Mondo S."/>
            <person name="Nolan M."/>
            <person name="Ohm R."/>
            <person name="Pangilinan J."/>
            <person name="Park H.-J."/>
            <person name="Ramirez L."/>
            <person name="Alfaro M."/>
            <person name="Sun H."/>
            <person name="Tritt A."/>
            <person name="Yoshinaga Y."/>
            <person name="Zwiers L.-H."/>
            <person name="Turgeon B."/>
            <person name="Goodwin S."/>
            <person name="Spatafora J."/>
            <person name="Crous P."/>
            <person name="Grigoriev I."/>
        </authorList>
    </citation>
    <scope>NUCLEOTIDE SEQUENCE</scope>
    <source>
        <strain evidence="10">CBS 161.51</strain>
    </source>
</reference>
<feature type="compositionally biased region" description="Polar residues" evidence="8">
    <location>
        <begin position="384"/>
        <end position="393"/>
    </location>
</feature>
<dbReference type="Proteomes" id="UP000800038">
    <property type="component" value="Unassembled WGS sequence"/>
</dbReference>
<evidence type="ECO:0000256" key="3">
    <source>
        <dbReference type="ARBA" id="ARBA00013784"/>
    </source>
</evidence>
<evidence type="ECO:0000256" key="6">
    <source>
        <dbReference type="ARBA" id="ARBA00023006"/>
    </source>
</evidence>
<feature type="region of interest" description="Disordered" evidence="8">
    <location>
        <begin position="111"/>
        <end position="396"/>
    </location>
</feature>